<keyword evidence="13" id="KW-1185">Reference proteome</keyword>
<dbReference type="OrthoDB" id="9808891at2"/>
<evidence type="ECO:0000256" key="2">
    <source>
        <dbReference type="ARBA" id="ARBA00004496"/>
    </source>
</evidence>
<dbReference type="InterPro" id="IPR046357">
    <property type="entry name" value="PPIase_dom_sf"/>
</dbReference>
<evidence type="ECO:0000313" key="13">
    <source>
        <dbReference type="Proteomes" id="UP000264002"/>
    </source>
</evidence>
<proteinExistence type="inferred from homology"/>
<evidence type="ECO:0000256" key="10">
    <source>
        <dbReference type="RuleBase" id="RU003915"/>
    </source>
</evidence>
<comment type="function">
    <text evidence="8">Also involved in hydrogenase metallocenter assembly, probably by participating in the nickel insertion step. This function in hydrogenase biosynthesis requires chaperone activity and the presence of the metal-binding domain, but not PPIase activity.</text>
</comment>
<reference evidence="13" key="1">
    <citation type="submission" date="2018-08" db="EMBL/GenBank/DDBJ databases">
        <authorList>
            <person name="Grouzdev D.S."/>
            <person name="Krutkina M.S."/>
        </authorList>
    </citation>
    <scope>NUCLEOTIDE SEQUENCE [LARGE SCALE GENOMIC DNA]</scope>
    <source>
        <strain evidence="13">4-11</strain>
    </source>
</reference>
<evidence type="ECO:0000259" key="11">
    <source>
        <dbReference type="PROSITE" id="PS50059"/>
    </source>
</evidence>
<keyword evidence="6" id="KW-0143">Chaperone</keyword>
<dbReference type="Proteomes" id="UP000264002">
    <property type="component" value="Unassembled WGS sequence"/>
</dbReference>
<keyword evidence="5 9" id="KW-0697">Rotamase</keyword>
<comment type="subcellular location">
    <subcellularLocation>
        <location evidence="2">Cytoplasm</location>
    </subcellularLocation>
</comment>
<evidence type="ECO:0000256" key="4">
    <source>
        <dbReference type="ARBA" id="ARBA00022490"/>
    </source>
</evidence>
<evidence type="ECO:0000256" key="3">
    <source>
        <dbReference type="ARBA" id="ARBA00006577"/>
    </source>
</evidence>
<dbReference type="Gene3D" id="3.10.50.40">
    <property type="match status" value="1"/>
</dbReference>
<accession>A0A372MG76</accession>
<gene>
    <name evidence="12" type="ORF">DYP60_09990</name>
</gene>
<keyword evidence="7 9" id="KW-0413">Isomerase</keyword>
<dbReference type="SUPFAM" id="SSF54534">
    <property type="entry name" value="FKBP-like"/>
    <property type="match status" value="1"/>
</dbReference>
<dbReference type="EC" id="5.2.1.8" evidence="10"/>
<organism evidence="12 13">
    <name type="scientific">Sphaerochaeta halotolerans</name>
    <dbReference type="NCBI Taxonomy" id="2293840"/>
    <lineage>
        <taxon>Bacteria</taxon>
        <taxon>Pseudomonadati</taxon>
        <taxon>Spirochaetota</taxon>
        <taxon>Spirochaetia</taxon>
        <taxon>Spirochaetales</taxon>
        <taxon>Sphaerochaetaceae</taxon>
        <taxon>Sphaerochaeta</taxon>
    </lineage>
</organism>
<sequence>MQISDKHVVSMNYTLKNDQGTVLDTSENSDALQFIVGTGMIIPGLEKELYGKEKGDKVSVTVEPKDGYGEYDGTQMVKVSKSQFSEGSEIKVGMTVQAQSQEGQIQLLTIKEVEDDTVTLDANHPLAGQTLHFDVEIEDVRDATEEELEHGHIH</sequence>
<keyword evidence="4" id="KW-0963">Cytoplasm</keyword>
<comment type="caution">
    <text evidence="12">The sequence shown here is derived from an EMBL/GenBank/DDBJ whole genome shotgun (WGS) entry which is preliminary data.</text>
</comment>
<protein>
    <recommendedName>
        <fullName evidence="10">Peptidyl-prolyl cis-trans isomerase</fullName>
        <ecNumber evidence="10">5.2.1.8</ecNumber>
    </recommendedName>
</protein>
<dbReference type="Pfam" id="PF00254">
    <property type="entry name" value="FKBP_C"/>
    <property type="match status" value="1"/>
</dbReference>
<dbReference type="GO" id="GO:0005737">
    <property type="term" value="C:cytoplasm"/>
    <property type="evidence" value="ECO:0007669"/>
    <property type="project" value="UniProtKB-SubCell"/>
</dbReference>
<dbReference type="GO" id="GO:0042026">
    <property type="term" value="P:protein refolding"/>
    <property type="evidence" value="ECO:0007669"/>
    <property type="project" value="UniProtKB-ARBA"/>
</dbReference>
<evidence type="ECO:0000256" key="5">
    <source>
        <dbReference type="ARBA" id="ARBA00023110"/>
    </source>
</evidence>
<evidence type="ECO:0000256" key="7">
    <source>
        <dbReference type="ARBA" id="ARBA00023235"/>
    </source>
</evidence>
<feature type="domain" description="PPIase FKBP-type" evidence="11">
    <location>
        <begin position="6"/>
        <end position="70"/>
    </location>
</feature>
<dbReference type="PANTHER" id="PTHR47861">
    <property type="entry name" value="FKBP-TYPE PEPTIDYL-PROLYL CIS-TRANS ISOMERASE SLYD"/>
    <property type="match status" value="1"/>
</dbReference>
<reference evidence="12 13" key="2">
    <citation type="submission" date="2018-09" db="EMBL/GenBank/DDBJ databases">
        <title>Genome of Sphaerochaeta halotolerans strain 4-11.</title>
        <authorList>
            <person name="Nazina T.N."/>
            <person name="Sokolova D.S."/>
        </authorList>
    </citation>
    <scope>NUCLEOTIDE SEQUENCE [LARGE SCALE GENOMIC DNA]</scope>
    <source>
        <strain evidence="12 13">4-11</strain>
    </source>
</reference>
<dbReference type="GO" id="GO:0003755">
    <property type="term" value="F:peptidyl-prolyl cis-trans isomerase activity"/>
    <property type="evidence" value="ECO:0007669"/>
    <property type="project" value="UniProtKB-UniRule"/>
</dbReference>
<dbReference type="AlphaFoldDB" id="A0A372MG76"/>
<dbReference type="InterPro" id="IPR001179">
    <property type="entry name" value="PPIase_FKBP_dom"/>
</dbReference>
<dbReference type="EMBL" id="QUWK01000010">
    <property type="protein sequence ID" value="RFU94296.1"/>
    <property type="molecule type" value="Genomic_DNA"/>
</dbReference>
<evidence type="ECO:0000256" key="8">
    <source>
        <dbReference type="ARBA" id="ARBA00037071"/>
    </source>
</evidence>
<dbReference type="PROSITE" id="PS50059">
    <property type="entry name" value="FKBP_PPIASE"/>
    <property type="match status" value="1"/>
</dbReference>
<comment type="similarity">
    <text evidence="3 10">Belongs to the FKBP-type PPIase family.</text>
</comment>
<dbReference type="RefSeq" id="WP_117330864.1">
    <property type="nucleotide sequence ID" value="NZ_QUWK01000010.1"/>
</dbReference>
<evidence type="ECO:0000256" key="9">
    <source>
        <dbReference type="PROSITE-ProRule" id="PRU00277"/>
    </source>
</evidence>
<evidence type="ECO:0000313" key="12">
    <source>
        <dbReference type="EMBL" id="RFU94296.1"/>
    </source>
</evidence>
<comment type="catalytic activity">
    <reaction evidence="1 9 10">
        <text>[protein]-peptidylproline (omega=180) = [protein]-peptidylproline (omega=0)</text>
        <dbReference type="Rhea" id="RHEA:16237"/>
        <dbReference type="Rhea" id="RHEA-COMP:10747"/>
        <dbReference type="Rhea" id="RHEA-COMP:10748"/>
        <dbReference type="ChEBI" id="CHEBI:83833"/>
        <dbReference type="ChEBI" id="CHEBI:83834"/>
        <dbReference type="EC" id="5.2.1.8"/>
    </reaction>
</comment>
<evidence type="ECO:0000256" key="1">
    <source>
        <dbReference type="ARBA" id="ARBA00000971"/>
    </source>
</evidence>
<evidence type="ECO:0000256" key="6">
    <source>
        <dbReference type="ARBA" id="ARBA00023186"/>
    </source>
</evidence>
<dbReference type="PANTHER" id="PTHR47861:SF3">
    <property type="entry name" value="FKBP-TYPE PEPTIDYL-PROLYL CIS-TRANS ISOMERASE SLYD"/>
    <property type="match status" value="1"/>
</dbReference>
<name>A0A372MG76_9SPIR</name>